<comment type="caution">
    <text evidence="7">The sequence shown here is derived from an EMBL/GenBank/DDBJ whole genome shotgun (WGS) entry which is preliminary data.</text>
</comment>
<dbReference type="SUPFAM" id="SSF103506">
    <property type="entry name" value="Mitochondrial carrier"/>
    <property type="match status" value="1"/>
</dbReference>
<evidence type="ECO:0000256" key="3">
    <source>
        <dbReference type="ARBA" id="ARBA00022989"/>
    </source>
</evidence>
<dbReference type="Proteomes" id="UP000789706">
    <property type="component" value="Unassembled WGS sequence"/>
</dbReference>
<comment type="similarity">
    <text evidence="6">Belongs to the mitochondrial carrier (TC 2.A.29) family.</text>
</comment>
<evidence type="ECO:0000256" key="2">
    <source>
        <dbReference type="ARBA" id="ARBA00022692"/>
    </source>
</evidence>
<dbReference type="InterPro" id="IPR018108">
    <property type="entry name" value="MCP_transmembrane"/>
</dbReference>
<dbReference type="Gene3D" id="1.50.40.10">
    <property type="entry name" value="Mitochondrial carrier domain"/>
    <property type="match status" value="1"/>
</dbReference>
<feature type="repeat" description="Solcar" evidence="5">
    <location>
        <begin position="1"/>
        <end position="55"/>
    </location>
</feature>
<evidence type="ECO:0000313" key="7">
    <source>
        <dbReference type="EMBL" id="CAG8439854.1"/>
    </source>
</evidence>
<accession>A0A9N8V4U4</accession>
<dbReference type="GO" id="GO:1904983">
    <property type="term" value="P:glycine import into mitochondrion"/>
    <property type="evidence" value="ECO:0007669"/>
    <property type="project" value="TreeGrafter"/>
</dbReference>
<protein>
    <submittedName>
        <fullName evidence="7">6853_t:CDS:1</fullName>
    </submittedName>
</protein>
<dbReference type="EMBL" id="CAJVPK010000059">
    <property type="protein sequence ID" value="CAG8439854.1"/>
    <property type="molecule type" value="Genomic_DNA"/>
</dbReference>
<dbReference type="InterPro" id="IPR023395">
    <property type="entry name" value="MCP_dom_sf"/>
</dbReference>
<keyword evidence="4 5" id="KW-0472">Membrane</keyword>
<dbReference type="GO" id="GO:0015187">
    <property type="term" value="F:glycine transmembrane transporter activity"/>
    <property type="evidence" value="ECO:0007669"/>
    <property type="project" value="TreeGrafter"/>
</dbReference>
<feature type="repeat" description="Solcar" evidence="5">
    <location>
        <begin position="74"/>
        <end position="158"/>
    </location>
</feature>
<evidence type="ECO:0000256" key="4">
    <source>
        <dbReference type="ARBA" id="ARBA00023136"/>
    </source>
</evidence>
<proteinExistence type="inferred from homology"/>
<dbReference type="OrthoDB" id="1924968at2759"/>
<dbReference type="PROSITE" id="PS50920">
    <property type="entry name" value="SOLCAR"/>
    <property type="match status" value="3"/>
</dbReference>
<gene>
    <name evidence="7" type="ORF">DEBURN_LOCUS1349</name>
</gene>
<sequence>MVKSDALTHLTSGAMSEVIGKETIFGLWRGTIPTILRNVPGTSLYFFTLSEIRSFFSRRHQTTLISPGSSLPILSNKENLVAGAIARGSVGFIMMPITVVKVRYESNLYNYKSIWNALTTIVKCEGIKGLYYGYGATVIRDAPYAGTYLLFYEHRTSISAPIVHMTSAMIAGFSATTVTHPFDKLKTRIQLKPREYPNFFRGALKVLRDEGFWGFFDGLSLRLGRKVMQAAIGWTLYEELVTLFKRKKEET</sequence>
<dbReference type="AlphaFoldDB" id="A0A9N8V4U4"/>
<evidence type="ECO:0000256" key="1">
    <source>
        <dbReference type="ARBA" id="ARBA00004141"/>
    </source>
</evidence>
<dbReference type="GO" id="GO:0016020">
    <property type="term" value="C:membrane"/>
    <property type="evidence" value="ECO:0007669"/>
    <property type="project" value="UniProtKB-SubCell"/>
</dbReference>
<evidence type="ECO:0000313" key="8">
    <source>
        <dbReference type="Proteomes" id="UP000789706"/>
    </source>
</evidence>
<keyword evidence="6" id="KW-0813">Transport</keyword>
<keyword evidence="8" id="KW-1185">Reference proteome</keyword>
<keyword evidence="2 5" id="KW-0812">Transmembrane</keyword>
<dbReference type="Pfam" id="PF00153">
    <property type="entry name" value="Mito_carr"/>
    <property type="match status" value="3"/>
</dbReference>
<keyword evidence="3" id="KW-1133">Transmembrane helix</keyword>
<evidence type="ECO:0000256" key="6">
    <source>
        <dbReference type="RuleBase" id="RU000488"/>
    </source>
</evidence>
<evidence type="ECO:0000256" key="5">
    <source>
        <dbReference type="PROSITE-ProRule" id="PRU00282"/>
    </source>
</evidence>
<organism evidence="7 8">
    <name type="scientific">Diversispora eburnea</name>
    <dbReference type="NCBI Taxonomy" id="1213867"/>
    <lineage>
        <taxon>Eukaryota</taxon>
        <taxon>Fungi</taxon>
        <taxon>Fungi incertae sedis</taxon>
        <taxon>Mucoromycota</taxon>
        <taxon>Glomeromycotina</taxon>
        <taxon>Glomeromycetes</taxon>
        <taxon>Diversisporales</taxon>
        <taxon>Diversisporaceae</taxon>
        <taxon>Diversispora</taxon>
    </lineage>
</organism>
<reference evidence="7" key="1">
    <citation type="submission" date="2021-06" db="EMBL/GenBank/DDBJ databases">
        <authorList>
            <person name="Kallberg Y."/>
            <person name="Tangrot J."/>
            <person name="Rosling A."/>
        </authorList>
    </citation>
    <scope>NUCLEOTIDE SEQUENCE</scope>
    <source>
        <strain evidence="7">AZ414A</strain>
    </source>
</reference>
<feature type="repeat" description="Solcar" evidence="5">
    <location>
        <begin position="159"/>
        <end position="243"/>
    </location>
</feature>
<comment type="subcellular location">
    <subcellularLocation>
        <location evidence="1">Membrane</location>
        <topology evidence="1">Multi-pass membrane protein</topology>
    </subcellularLocation>
</comment>
<name>A0A9N8V4U4_9GLOM</name>
<dbReference type="PANTHER" id="PTHR46181">
    <property type="entry name" value="MITOCHONDRIAL GLYCINE TRANSPORTER"/>
    <property type="match status" value="1"/>
</dbReference>
<dbReference type="PANTHER" id="PTHR46181:SF3">
    <property type="entry name" value="MITOCHONDRIAL GLYCINE TRANSPORTER"/>
    <property type="match status" value="1"/>
</dbReference>
<dbReference type="GO" id="GO:0005739">
    <property type="term" value="C:mitochondrion"/>
    <property type="evidence" value="ECO:0007669"/>
    <property type="project" value="TreeGrafter"/>
</dbReference>